<dbReference type="Proteomes" id="UP001595556">
    <property type="component" value="Unassembled WGS sequence"/>
</dbReference>
<feature type="binding site" evidence="11">
    <location>
        <begin position="333"/>
        <end position="339"/>
    </location>
    <ligand>
        <name>ATP</name>
        <dbReference type="ChEBI" id="CHEBI:30616"/>
    </ligand>
</feature>
<proteinExistence type="inferred from homology"/>
<evidence type="ECO:0000256" key="11">
    <source>
        <dbReference type="HAMAP-Rule" id="MF_00747"/>
    </source>
</evidence>
<dbReference type="EC" id="2.7.11.5" evidence="11"/>
<dbReference type="PANTHER" id="PTHR39559">
    <property type="match status" value="1"/>
</dbReference>
<sequence>MEDDAPLTETRLDAADERFAREVARAILAGFDRHYGLFRYCAQRAKAMFERGDWAGIARLSRERIDYYDTRVDECYGRLHLEFAAETLPDEMWLAIKRHYVTLLANHKQPECAETFFNSVCCRILHRDYFHNAFIFVRPAVATDHMDSDPPSFRTYYPFSEGGRASLTRMLADFGLACAFFDSKRDVARLLRAGMRALKERGVKRIEPDFQVQVLSTLFFRNKSAYIIGKVLNGTVVHPFAIPLMRDARGQVYVDALLSSADEIALLFSFTRAYFLVDMDAPAAYVSFLRDMLPGRSKAELYTMLGLQKQGKTLFYRDFLHHLKHSHDRFIIAPGIKGMVMSVFTLPSYPYVFKIIKDEILKDMDRAFVKDRYMLVKLHDRVGRMADTWEYSEVALPRARMSESLLAELRKVAPSILEEEDDIVVIKHVYIERRMRPLNLHLMHASDAEVDRAVKDYGEAIKDMARANIFPGDMLFKNFGVTRLGRVVFYDYDEIQYMTEMNFREIPPAPNEEAEMSDTPWYAVGKNDVFPEEFHRFLLGDRRVNAAFRRHHPDLLTAAWWRATQARVAAGDTPEAYPYERSRCFSRRFADDRPSRLRH</sequence>
<dbReference type="GO" id="GO:0008772">
    <property type="term" value="F:[isocitrate dehydrogenase (NADP+)] kinase activity"/>
    <property type="evidence" value="ECO:0007669"/>
    <property type="project" value="UniProtKB-EC"/>
</dbReference>
<evidence type="ECO:0000256" key="8">
    <source>
        <dbReference type="ARBA" id="ARBA00022801"/>
    </source>
</evidence>
<dbReference type="InterPro" id="IPR046854">
    <property type="entry name" value="AceK_regulatory"/>
</dbReference>
<keyword evidence="7 11" id="KW-0418">Kinase</keyword>
<feature type="active site" evidence="11">
    <location>
        <position position="387"/>
    </location>
</feature>
<comment type="subcellular location">
    <subcellularLocation>
        <location evidence="11">Cytoplasm</location>
    </subcellularLocation>
</comment>
<evidence type="ECO:0000313" key="15">
    <source>
        <dbReference type="Proteomes" id="UP001595556"/>
    </source>
</evidence>
<dbReference type="HAMAP" id="MF_00747">
    <property type="entry name" value="AceK"/>
    <property type="match status" value="1"/>
</dbReference>
<keyword evidence="9 11" id="KW-0067">ATP-binding</keyword>
<gene>
    <name evidence="11 14" type="primary">aceK</name>
    <name evidence="14" type="ORF">ACFOEN_12940</name>
</gene>
<keyword evidence="15" id="KW-1185">Reference proteome</keyword>
<organism evidence="14 15">
    <name type="scientific">Piscinibacterium candidicorallinum</name>
    <dbReference type="NCBI Taxonomy" id="1793872"/>
    <lineage>
        <taxon>Bacteria</taxon>
        <taxon>Pseudomonadati</taxon>
        <taxon>Pseudomonadota</taxon>
        <taxon>Betaproteobacteria</taxon>
        <taxon>Burkholderiales</taxon>
        <taxon>Piscinibacterium</taxon>
    </lineage>
</organism>
<evidence type="ECO:0000256" key="5">
    <source>
        <dbReference type="ARBA" id="ARBA00022679"/>
    </source>
</evidence>
<evidence type="ECO:0000259" key="12">
    <source>
        <dbReference type="Pfam" id="PF06315"/>
    </source>
</evidence>
<comment type="caution">
    <text evidence="14">The sequence shown here is derived from an EMBL/GenBank/DDBJ whole genome shotgun (WGS) entry which is preliminary data.</text>
</comment>
<evidence type="ECO:0000256" key="4">
    <source>
        <dbReference type="ARBA" id="ARBA00022532"/>
    </source>
</evidence>
<evidence type="ECO:0000313" key="14">
    <source>
        <dbReference type="EMBL" id="MFC3148531.1"/>
    </source>
</evidence>
<reference evidence="15" key="1">
    <citation type="journal article" date="2019" name="Int. J. Syst. Evol. Microbiol.">
        <title>The Global Catalogue of Microorganisms (GCM) 10K type strain sequencing project: providing services to taxonomists for standard genome sequencing and annotation.</title>
        <authorList>
            <consortium name="The Broad Institute Genomics Platform"/>
            <consortium name="The Broad Institute Genome Sequencing Center for Infectious Disease"/>
            <person name="Wu L."/>
            <person name="Ma J."/>
        </authorList>
    </citation>
    <scope>NUCLEOTIDE SEQUENCE [LARGE SCALE GENOMIC DNA]</scope>
    <source>
        <strain evidence="15">KCTC 52168</strain>
    </source>
</reference>
<evidence type="ECO:0000256" key="7">
    <source>
        <dbReference type="ARBA" id="ARBA00022777"/>
    </source>
</evidence>
<dbReference type="EC" id="3.1.3.-" evidence="11"/>
<evidence type="ECO:0000256" key="9">
    <source>
        <dbReference type="ARBA" id="ARBA00022840"/>
    </source>
</evidence>
<evidence type="ECO:0000259" key="13">
    <source>
        <dbReference type="Pfam" id="PF20423"/>
    </source>
</evidence>
<dbReference type="PIRSF" id="PIRSF000719">
    <property type="entry name" value="AceK"/>
    <property type="match status" value="1"/>
</dbReference>
<feature type="domain" description="Isocitrate dehydrogenase kinase/phosphatase (AceK) regulatory" evidence="13">
    <location>
        <begin position="24"/>
        <end position="326"/>
    </location>
</feature>
<protein>
    <recommendedName>
        <fullName evidence="11">Isocitrate dehydrogenase kinase/phosphatase</fullName>
        <shortName evidence="11">IDH kinase/phosphatase</shortName>
        <shortName evidence="11">IDHK/P</shortName>
        <ecNumber evidence="11">2.7.11.5</ecNumber>
        <ecNumber evidence="11">3.1.3.-</ecNumber>
    </recommendedName>
</protein>
<keyword evidence="5 11" id="KW-0808">Transferase</keyword>
<keyword evidence="1 11" id="KW-0329">Glyoxylate bypass</keyword>
<dbReference type="InterPro" id="IPR010452">
    <property type="entry name" value="Isocitrate_DH_AceK"/>
</dbReference>
<accession>A0ABV7H7G8</accession>
<name>A0ABV7H7G8_9BURK</name>
<evidence type="ECO:0000256" key="10">
    <source>
        <dbReference type="ARBA" id="ARBA00022912"/>
    </source>
</evidence>
<comment type="function">
    <text evidence="11">Bifunctional enzyme which can phosphorylate or dephosphorylate isocitrate dehydrogenase (IDH) on a specific serine residue. This is a regulatory mechanism which enables bacteria to bypass the Krebs cycle via the glyoxylate shunt in response to the source of carbon. When bacteria are grown on glucose, IDH is fully active and unphosphorylated, but when grown on acetate or ethanol, the activity of IDH declines drastically concomitant with its phosphorylation.</text>
</comment>
<dbReference type="PANTHER" id="PTHR39559:SF1">
    <property type="entry name" value="ISOCITRATE DEHYDROGENASE KINASE_PHOSPHATASE"/>
    <property type="match status" value="1"/>
</dbReference>
<keyword evidence="8 11" id="KW-0378">Hydrolase</keyword>
<dbReference type="RefSeq" id="WP_414859581.1">
    <property type="nucleotide sequence ID" value="NZ_CP180191.1"/>
</dbReference>
<evidence type="ECO:0000256" key="6">
    <source>
        <dbReference type="ARBA" id="ARBA00022741"/>
    </source>
</evidence>
<evidence type="ECO:0000256" key="1">
    <source>
        <dbReference type="ARBA" id="ARBA00022435"/>
    </source>
</evidence>
<keyword evidence="10 11" id="KW-0904">Protein phosphatase</keyword>
<comment type="similarity">
    <text evidence="11">Belongs to the AceK family.</text>
</comment>
<keyword evidence="6 11" id="KW-0547">Nucleotide-binding</keyword>
<evidence type="ECO:0000256" key="2">
    <source>
        <dbReference type="ARBA" id="ARBA00022490"/>
    </source>
</evidence>
<dbReference type="EMBL" id="JBHRTI010000007">
    <property type="protein sequence ID" value="MFC3148531.1"/>
    <property type="molecule type" value="Genomic_DNA"/>
</dbReference>
<dbReference type="GO" id="GO:0016787">
    <property type="term" value="F:hydrolase activity"/>
    <property type="evidence" value="ECO:0007669"/>
    <property type="project" value="UniProtKB-KW"/>
</dbReference>
<evidence type="ECO:0000256" key="3">
    <source>
        <dbReference type="ARBA" id="ARBA00022527"/>
    </source>
</evidence>
<keyword evidence="2 11" id="KW-0963">Cytoplasm</keyword>
<dbReference type="Pfam" id="PF20423">
    <property type="entry name" value="AceK_regulatory"/>
    <property type="match status" value="1"/>
</dbReference>
<comment type="catalytic activity">
    <reaction evidence="11">
        <text>L-seryl-[isocitrate dehydrogenase] + ATP = O-phospho-L-seryl-[isocitrate dehydrogenase] + ADP + H(+)</text>
        <dbReference type="Rhea" id="RHEA:43540"/>
        <dbReference type="Rhea" id="RHEA-COMP:10605"/>
        <dbReference type="Rhea" id="RHEA-COMP:10606"/>
        <dbReference type="ChEBI" id="CHEBI:15378"/>
        <dbReference type="ChEBI" id="CHEBI:29999"/>
        <dbReference type="ChEBI" id="CHEBI:30616"/>
        <dbReference type="ChEBI" id="CHEBI:83421"/>
        <dbReference type="ChEBI" id="CHEBI:456216"/>
        <dbReference type="EC" id="2.7.11.5"/>
    </reaction>
</comment>
<feature type="domain" description="Isocitrate dehydrogenase kinase/phosphatase (AceK) kinase" evidence="12">
    <location>
        <begin position="328"/>
        <end position="580"/>
    </location>
</feature>
<dbReference type="Pfam" id="PF06315">
    <property type="entry name" value="AceK_kinase"/>
    <property type="match status" value="1"/>
</dbReference>
<keyword evidence="4 11" id="KW-0816">Tricarboxylic acid cycle</keyword>
<keyword evidence="3 11" id="KW-0723">Serine/threonine-protein kinase</keyword>
<dbReference type="InterPro" id="IPR046855">
    <property type="entry name" value="AceK_kinase"/>
</dbReference>
<dbReference type="NCBIfam" id="NF002804">
    <property type="entry name" value="PRK02946.1"/>
    <property type="match status" value="1"/>
</dbReference>
<feature type="binding site" evidence="11">
    <location>
        <position position="354"/>
    </location>
    <ligand>
        <name>ATP</name>
        <dbReference type="ChEBI" id="CHEBI:30616"/>
    </ligand>
</feature>